<accession>A0ABW1IV56</accession>
<reference evidence="2" key="1">
    <citation type="journal article" date="2019" name="Int. J. Syst. Evol. Microbiol.">
        <title>The Global Catalogue of Microorganisms (GCM) 10K type strain sequencing project: providing services to taxonomists for standard genome sequencing and annotation.</title>
        <authorList>
            <consortium name="The Broad Institute Genomics Platform"/>
            <consortium name="The Broad Institute Genome Sequencing Center for Infectious Disease"/>
            <person name="Wu L."/>
            <person name="Ma J."/>
        </authorList>
    </citation>
    <scope>NUCLEOTIDE SEQUENCE [LARGE SCALE GENOMIC DNA]</scope>
    <source>
        <strain evidence="2">CCM 8749</strain>
    </source>
</reference>
<dbReference type="EMBL" id="JBHSQV010000186">
    <property type="protein sequence ID" value="MFC5989010.1"/>
    <property type="molecule type" value="Genomic_DNA"/>
</dbReference>
<organism evidence="1 2">
    <name type="scientific">Marinicrinis lubricantis</name>
    <dbReference type="NCBI Taxonomy" id="2086470"/>
    <lineage>
        <taxon>Bacteria</taxon>
        <taxon>Bacillati</taxon>
        <taxon>Bacillota</taxon>
        <taxon>Bacilli</taxon>
        <taxon>Bacillales</taxon>
        <taxon>Paenibacillaceae</taxon>
    </lineage>
</organism>
<proteinExistence type="predicted"/>
<gene>
    <name evidence="1" type="ORF">ACFPXP_21615</name>
</gene>
<evidence type="ECO:0000313" key="2">
    <source>
        <dbReference type="Proteomes" id="UP001596250"/>
    </source>
</evidence>
<evidence type="ECO:0000313" key="1">
    <source>
        <dbReference type="EMBL" id="MFC5989010.1"/>
    </source>
</evidence>
<protein>
    <submittedName>
        <fullName evidence="1">Uncharacterized protein</fullName>
    </submittedName>
</protein>
<name>A0ABW1IV56_9BACL</name>
<dbReference type="Proteomes" id="UP001596250">
    <property type="component" value="Unassembled WGS sequence"/>
</dbReference>
<sequence length="106" mass="12027">MFVFVVSSSIVAESINEGGDYLTVSEEQLNLYLEQADYPMELIQLFETDQKRLIYKSRAQYHSHTVTNATLVEKNNDLIMTMGAWDNFTHAITLSEISSPRGSVSF</sequence>
<keyword evidence="2" id="KW-1185">Reference proteome</keyword>
<comment type="caution">
    <text evidence="1">The sequence shown here is derived from an EMBL/GenBank/DDBJ whole genome shotgun (WGS) entry which is preliminary data.</text>
</comment>
<dbReference type="RefSeq" id="WP_379896553.1">
    <property type="nucleotide sequence ID" value="NZ_CBCSCT010000005.1"/>
</dbReference>